<proteinExistence type="inferred from homology"/>
<keyword evidence="6" id="KW-0479">Metal-binding</keyword>
<evidence type="ECO:0000256" key="1">
    <source>
        <dbReference type="ARBA" id="ARBA00003469"/>
    </source>
</evidence>
<evidence type="ECO:0000256" key="10">
    <source>
        <dbReference type="ARBA" id="ARBA00033171"/>
    </source>
</evidence>
<dbReference type="PANTHER" id="PTHR31528:SF1">
    <property type="entry name" value="4-AMINO-5-HYDROXYMETHYL-2-METHYLPYRIMIDINE PHOSPHATE SYNTHASE THI11-RELATED"/>
    <property type="match status" value="1"/>
</dbReference>
<dbReference type="EMBL" id="SMZT01000014">
    <property type="protein sequence ID" value="TDL37444.1"/>
    <property type="molecule type" value="Genomic_DNA"/>
</dbReference>
<evidence type="ECO:0000256" key="11">
    <source>
        <dbReference type="ARBA" id="ARBA00048179"/>
    </source>
</evidence>
<sequence>MPANTGFHAGWGPVLLPVSRAPAHPCIPGRRSAVNSTSATTPRPRRRTAAAVLLAGSLGLSACGGAEDTSAATAQEDGHGALDVNLSWIKNAEFAGEYFADSQGYYAEAGFDSVNLISGGPSGASTESMVLAGSALVGTSSPLGVAPPIAEDDAPLKIIGTTYQKNPFTIISLGDDPVETPQDLVGKTIGVQSGVNETLFDALLEVNGIDPGEVEKAPVQYDPQPLLSGEVDGFFGYSTNEAITLELAGEDVVNLSFADHGLPFVAESFVTTQDAIDNDREALKSFLEASIRGWQDAVADPGESARLAVEEYGADLGLDLEKETRQAEIQNEELVVSEDTEANGLFTISDELVAQNIEVLGVAGYPGLTAEDVFDLSLLDEVYEENPELRE</sequence>
<evidence type="ECO:0000256" key="4">
    <source>
        <dbReference type="ARBA" id="ARBA00011738"/>
    </source>
</evidence>
<evidence type="ECO:0000256" key="6">
    <source>
        <dbReference type="ARBA" id="ARBA00022723"/>
    </source>
</evidence>
<keyword evidence="8" id="KW-0784">Thiamine biosynthesis</keyword>
<keyword evidence="9" id="KW-0408">Iron</keyword>
<dbReference type="Proteomes" id="UP000295163">
    <property type="component" value="Unassembled WGS sequence"/>
</dbReference>
<evidence type="ECO:0000256" key="2">
    <source>
        <dbReference type="ARBA" id="ARBA00004948"/>
    </source>
</evidence>
<comment type="catalytic activity">
    <reaction evidence="11">
        <text>N(6)-(pyridoxal phosphate)-L-lysyl-[4-amino-5-hydroxymethyl-2-methylpyrimidine phosphate synthase] + L-histidyl-[4-amino-5-hydroxymethyl-2-methylpyrimidine phosphate synthase] + 2 Fe(3+) + 4 H2O = L-lysyl-[4-amino-5-hydroxymethyl-2-methylpyrimidine phosphate synthase] + (2S)-2-amino-5-hydroxy-4-oxopentanoyl-[4-amino-5-hydroxymethyl-2-methylpyrimidine phosphate synthase] + 4-amino-2-methyl-5-(phosphooxymethyl)pyrimidine + 3-oxopropanoate + 2 Fe(2+) + 2 H(+)</text>
        <dbReference type="Rhea" id="RHEA:65756"/>
        <dbReference type="Rhea" id="RHEA-COMP:16892"/>
        <dbReference type="Rhea" id="RHEA-COMP:16893"/>
        <dbReference type="Rhea" id="RHEA-COMP:16894"/>
        <dbReference type="Rhea" id="RHEA-COMP:16895"/>
        <dbReference type="ChEBI" id="CHEBI:15377"/>
        <dbReference type="ChEBI" id="CHEBI:15378"/>
        <dbReference type="ChEBI" id="CHEBI:29033"/>
        <dbReference type="ChEBI" id="CHEBI:29034"/>
        <dbReference type="ChEBI" id="CHEBI:29969"/>
        <dbReference type="ChEBI" id="CHEBI:29979"/>
        <dbReference type="ChEBI" id="CHEBI:33190"/>
        <dbReference type="ChEBI" id="CHEBI:58354"/>
        <dbReference type="ChEBI" id="CHEBI:143915"/>
        <dbReference type="ChEBI" id="CHEBI:157692"/>
    </reaction>
    <physiologicalReaction direction="left-to-right" evidence="11">
        <dbReference type="Rhea" id="RHEA:65757"/>
    </physiologicalReaction>
</comment>
<dbReference type="Pfam" id="PF09084">
    <property type="entry name" value="NMT1"/>
    <property type="match status" value="1"/>
</dbReference>
<comment type="function">
    <text evidence="1">Responsible for the formation of the pyrimidine heterocycle in the thiamine biosynthesis pathway. Catalyzes the formation of hydroxymethylpyrimidine phosphate (HMP-P) from histidine and pyridoxal phosphate (PLP). The protein uses PLP and the active site histidine to form HMP-P, generating an inactive enzyme. The enzyme can only undergo a single turnover, which suggests it is a suicide enzyme.</text>
</comment>
<feature type="domain" description="SsuA/THI5-like" evidence="12">
    <location>
        <begin position="91"/>
        <end position="303"/>
    </location>
</feature>
<protein>
    <recommendedName>
        <fullName evidence="10">Thiamine pyrimidine synthase</fullName>
    </recommendedName>
</protein>
<dbReference type="SUPFAM" id="SSF53850">
    <property type="entry name" value="Periplasmic binding protein-like II"/>
    <property type="match status" value="1"/>
</dbReference>
<keyword evidence="5" id="KW-0808">Transferase</keyword>
<comment type="similarity">
    <text evidence="3">Belongs to the NMT1/THI5 family.</text>
</comment>
<dbReference type="PANTHER" id="PTHR31528">
    <property type="entry name" value="4-AMINO-5-HYDROXYMETHYL-2-METHYLPYRIMIDINE PHOSPHATE SYNTHASE THI11-RELATED"/>
    <property type="match status" value="1"/>
</dbReference>
<evidence type="ECO:0000256" key="8">
    <source>
        <dbReference type="ARBA" id="ARBA00022977"/>
    </source>
</evidence>
<name>A0A4R5XZP6_KOCRO</name>
<gene>
    <name evidence="13" type="ORF">E2R59_18000</name>
</gene>
<dbReference type="GO" id="GO:0046872">
    <property type="term" value="F:metal ion binding"/>
    <property type="evidence" value="ECO:0007669"/>
    <property type="project" value="UniProtKB-KW"/>
</dbReference>
<evidence type="ECO:0000256" key="7">
    <source>
        <dbReference type="ARBA" id="ARBA00022898"/>
    </source>
</evidence>
<organism evidence="13 14">
    <name type="scientific">Kocuria rosea</name>
    <name type="common">Deinococcus erythromyxa</name>
    <name type="synonym">Micrococcus rubens</name>
    <dbReference type="NCBI Taxonomy" id="1275"/>
    <lineage>
        <taxon>Bacteria</taxon>
        <taxon>Bacillati</taxon>
        <taxon>Actinomycetota</taxon>
        <taxon>Actinomycetes</taxon>
        <taxon>Micrococcales</taxon>
        <taxon>Micrococcaceae</taxon>
        <taxon>Kocuria</taxon>
    </lineage>
</organism>
<accession>A0A4R5XZP6</accession>
<evidence type="ECO:0000256" key="3">
    <source>
        <dbReference type="ARBA" id="ARBA00009406"/>
    </source>
</evidence>
<evidence type="ECO:0000256" key="9">
    <source>
        <dbReference type="ARBA" id="ARBA00023004"/>
    </source>
</evidence>
<dbReference type="InterPro" id="IPR027939">
    <property type="entry name" value="NMT1/THI5"/>
</dbReference>
<dbReference type="Gene3D" id="3.40.190.10">
    <property type="entry name" value="Periplasmic binding protein-like II"/>
    <property type="match status" value="2"/>
</dbReference>
<comment type="subunit">
    <text evidence="4">Homodimer.</text>
</comment>
<dbReference type="GO" id="GO:0009228">
    <property type="term" value="P:thiamine biosynthetic process"/>
    <property type="evidence" value="ECO:0007669"/>
    <property type="project" value="UniProtKB-KW"/>
</dbReference>
<dbReference type="InterPro" id="IPR015168">
    <property type="entry name" value="SsuA/THI5"/>
</dbReference>
<comment type="caution">
    <text evidence="13">The sequence shown here is derived from an EMBL/GenBank/DDBJ whole genome shotgun (WGS) entry which is preliminary data.</text>
</comment>
<evidence type="ECO:0000256" key="5">
    <source>
        <dbReference type="ARBA" id="ARBA00022679"/>
    </source>
</evidence>
<keyword evidence="7" id="KW-0663">Pyridoxal phosphate</keyword>
<evidence type="ECO:0000313" key="13">
    <source>
        <dbReference type="EMBL" id="TDL37444.1"/>
    </source>
</evidence>
<evidence type="ECO:0000259" key="12">
    <source>
        <dbReference type="Pfam" id="PF09084"/>
    </source>
</evidence>
<comment type="pathway">
    <text evidence="2">Cofactor biosynthesis; thiamine diphosphate biosynthesis.</text>
</comment>
<reference evidence="13 14" key="1">
    <citation type="submission" date="2019-03" db="EMBL/GenBank/DDBJ databases">
        <title>Genome Sequencing and Assembly of Various Microbes Isolated from Partially Reclaimed Soil and Acid Mine Drainage (AMD) Site.</title>
        <authorList>
            <person name="Steinbock B."/>
            <person name="Bechtold R."/>
            <person name="Sevigny J.L."/>
            <person name="Thomas D."/>
            <person name="Cuthill L.R."/>
            <person name="Aveiro Johannsen E.J."/>
            <person name="Thomas K."/>
            <person name="Ghosh A."/>
        </authorList>
    </citation>
    <scope>NUCLEOTIDE SEQUENCE [LARGE SCALE GENOMIC DNA]</scope>
    <source>
        <strain evidence="13 14">S-A3</strain>
    </source>
</reference>
<evidence type="ECO:0000313" key="14">
    <source>
        <dbReference type="Proteomes" id="UP000295163"/>
    </source>
</evidence>
<dbReference type="GO" id="GO:0016740">
    <property type="term" value="F:transferase activity"/>
    <property type="evidence" value="ECO:0007669"/>
    <property type="project" value="UniProtKB-KW"/>
</dbReference>
<dbReference type="AlphaFoldDB" id="A0A4R5XZP6"/>